<evidence type="ECO:0000256" key="1">
    <source>
        <dbReference type="SAM" id="MobiDB-lite"/>
    </source>
</evidence>
<keyword evidence="4" id="KW-1185">Reference proteome</keyword>
<keyword evidence="3" id="KW-0067">ATP-binding</keyword>
<dbReference type="GO" id="GO:0004386">
    <property type="term" value="F:helicase activity"/>
    <property type="evidence" value="ECO:0007669"/>
    <property type="project" value="UniProtKB-KW"/>
</dbReference>
<feature type="compositionally biased region" description="Low complexity" evidence="1">
    <location>
        <begin position="111"/>
        <end position="123"/>
    </location>
</feature>
<sequence>MSDSLTLARRLSALDDDALTALLVTRQVATREVRDFFDLADALLDPVSVRLALRSLDRATIEALAEGSTPADPTPMVELGLAHAVPDAPGGIRAYAAVEDAAAAVLARADSDADAPGAPASTDADADADAEPIDPAGPAGPAAERPAGGVPIPSATAPSDRALASERAFTALTAISELGQQLRSAPVRIRARGGVSATDDKRLAALLGVEPAVVTDLIDIAVAAGLVAVEADNLLSTTTADAWSLLPSGERWLELARAWLHALPEPVQRVLAAGAPDWSGGSRLRTSFAAKFPAADPAMRAALGHVDTVGELLGLAVDGRSTVFGRAVLAGPSDTAEAASAVEAELPPEVDQVYLQHDLSVIAPGPLVPSVDARLRLLADIETRGVASAYRISQQSIDRALASGETELSLREFLARTSLTGLPQAVDYLIGEGRRRHGLVRVRRLDGATSSGAIAPGQATGDPDTGGDHARPDHDPHTNHTRPDPAASPFSPDTTSFGARTEIRTADDTLLRAIAIDQALNPLGLRRDREGALSTRVDYAAVYWMLVDARYPVLAEDASGDELVMRRARVLPSRPVVDDAPVPAAIADLVLRLRASSAQSAPDDASAWIGRQLDKAVRTRTPVTVDVRMPDGSTTHLEVTPLSLSNGRLRCVDVRAGVERTVPVANILQVTTN</sequence>
<feature type="domain" description="Helicase XPB/Ssl2 N-terminal" evidence="2">
    <location>
        <begin position="354"/>
        <end position="444"/>
    </location>
</feature>
<keyword evidence="3" id="KW-0347">Helicase</keyword>
<evidence type="ECO:0000259" key="2">
    <source>
        <dbReference type="Pfam" id="PF13625"/>
    </source>
</evidence>
<dbReference type="RefSeq" id="WP_259537372.1">
    <property type="nucleotide sequence ID" value="NZ_JANLCJ010000001.1"/>
</dbReference>
<organism evidence="3 4">
    <name type="scientific">Herbiconiux daphne</name>
    <dbReference type="NCBI Taxonomy" id="2970914"/>
    <lineage>
        <taxon>Bacteria</taxon>
        <taxon>Bacillati</taxon>
        <taxon>Actinomycetota</taxon>
        <taxon>Actinomycetes</taxon>
        <taxon>Micrococcales</taxon>
        <taxon>Microbacteriaceae</taxon>
        <taxon>Herbiconiux</taxon>
    </lineage>
</organism>
<feature type="region of interest" description="Disordered" evidence="1">
    <location>
        <begin position="111"/>
        <end position="159"/>
    </location>
</feature>
<feature type="compositionally biased region" description="Basic and acidic residues" evidence="1">
    <location>
        <begin position="466"/>
        <end position="483"/>
    </location>
</feature>
<feature type="region of interest" description="Disordered" evidence="1">
    <location>
        <begin position="450"/>
        <end position="498"/>
    </location>
</feature>
<dbReference type="Proteomes" id="UP001165586">
    <property type="component" value="Unassembled WGS sequence"/>
</dbReference>
<comment type="caution">
    <text evidence="3">The sequence shown here is derived from an EMBL/GenBank/DDBJ whole genome shotgun (WGS) entry which is preliminary data.</text>
</comment>
<dbReference type="EMBL" id="JANLCJ010000001">
    <property type="protein sequence ID" value="MCS5732731.1"/>
    <property type="molecule type" value="Genomic_DNA"/>
</dbReference>
<keyword evidence="3" id="KW-0378">Hydrolase</keyword>
<feature type="compositionally biased region" description="Low complexity" evidence="1">
    <location>
        <begin position="133"/>
        <end position="149"/>
    </location>
</feature>
<reference evidence="3" key="1">
    <citation type="submission" date="2022-08" db="EMBL/GenBank/DDBJ databases">
        <authorList>
            <person name="Deng Y."/>
            <person name="Han X.-F."/>
            <person name="Zhang Y.-Q."/>
        </authorList>
    </citation>
    <scope>NUCLEOTIDE SEQUENCE</scope>
    <source>
        <strain evidence="3">CPCC 203386</strain>
    </source>
</reference>
<accession>A0ABT2H069</accession>
<dbReference type="InterPro" id="IPR032830">
    <property type="entry name" value="XPB/Ssl2_N"/>
</dbReference>
<proteinExistence type="predicted"/>
<keyword evidence="3" id="KW-0547">Nucleotide-binding</keyword>
<gene>
    <name evidence="3" type="ORF">N1032_03110</name>
</gene>
<evidence type="ECO:0000313" key="3">
    <source>
        <dbReference type="EMBL" id="MCS5732731.1"/>
    </source>
</evidence>
<protein>
    <submittedName>
        <fullName evidence="3">Helicase-associated domain-containing protein</fullName>
    </submittedName>
</protein>
<evidence type="ECO:0000313" key="4">
    <source>
        <dbReference type="Proteomes" id="UP001165586"/>
    </source>
</evidence>
<dbReference type="Pfam" id="PF13625">
    <property type="entry name" value="Helicase_C_3"/>
    <property type="match status" value="1"/>
</dbReference>
<name>A0ABT2H069_9MICO</name>